<reference evidence="2 3" key="1">
    <citation type="submission" date="2018-05" db="EMBL/GenBank/DDBJ databases">
        <title>Draft genome sequence of Scytalidium lignicola DSM 105466, a ubiquitous saprotrophic fungus.</title>
        <authorList>
            <person name="Buettner E."/>
            <person name="Gebauer A.M."/>
            <person name="Hofrichter M."/>
            <person name="Liers C."/>
            <person name="Kellner H."/>
        </authorList>
    </citation>
    <scope>NUCLEOTIDE SEQUENCE [LARGE SCALE GENOMIC DNA]</scope>
    <source>
        <strain evidence="2 3">DSM 105466</strain>
    </source>
</reference>
<feature type="compositionally biased region" description="Polar residues" evidence="1">
    <location>
        <begin position="1"/>
        <end position="14"/>
    </location>
</feature>
<evidence type="ECO:0000256" key="1">
    <source>
        <dbReference type="SAM" id="MobiDB-lite"/>
    </source>
</evidence>
<evidence type="ECO:0000313" key="3">
    <source>
        <dbReference type="Proteomes" id="UP000258309"/>
    </source>
</evidence>
<dbReference type="Proteomes" id="UP000258309">
    <property type="component" value="Unassembled WGS sequence"/>
</dbReference>
<keyword evidence="3" id="KW-1185">Reference proteome</keyword>
<feature type="region of interest" description="Disordered" evidence="1">
    <location>
        <begin position="55"/>
        <end position="83"/>
    </location>
</feature>
<proteinExistence type="predicted"/>
<feature type="non-terminal residue" evidence="2">
    <location>
        <position position="414"/>
    </location>
</feature>
<protein>
    <submittedName>
        <fullName evidence="2">Uncharacterized protein</fullName>
    </submittedName>
</protein>
<feature type="region of interest" description="Disordered" evidence="1">
    <location>
        <begin position="1"/>
        <end position="25"/>
    </location>
</feature>
<gene>
    <name evidence="2" type="ORF">B7463_g729</name>
</gene>
<name>A0A3E2HQR2_SCYLI</name>
<feature type="non-terminal residue" evidence="2">
    <location>
        <position position="1"/>
    </location>
</feature>
<feature type="compositionally biased region" description="Low complexity" evidence="1">
    <location>
        <begin position="57"/>
        <end position="68"/>
    </location>
</feature>
<dbReference type="STRING" id="5539.A0A3E2HQR2"/>
<dbReference type="AlphaFoldDB" id="A0A3E2HQR2"/>
<comment type="caution">
    <text evidence="2">The sequence shown here is derived from an EMBL/GenBank/DDBJ whole genome shotgun (WGS) entry which is preliminary data.</text>
</comment>
<dbReference type="OrthoDB" id="3508416at2759"/>
<evidence type="ECO:0000313" key="2">
    <source>
        <dbReference type="EMBL" id="RFU35696.1"/>
    </source>
</evidence>
<sequence length="414" mass="46057">MPHQTCAQQDQPTLSSSALSFGSGGHSQESLERLVFRHIREDVSRVLRDSGYHSVYESSPEFGSPPSSYHVGSQVQPSSSIPTARHLAGTNNRVKRLLYDGDMYQAEAFDPEISHHIRHAEELLDDEIETKSPSHNQAQLEPSYRDLPKEKLYPSYYDEFGRFILTGQRTEDFGESAFRSTEIPHSSEITEPQTAITHLRYPGNPLDRNIVATSPLESTQSGNTAAAPHVLVTGANLSKPVIRNEDIDRMTAEVFARQEQFTATHVGGPRKKFRPSHTALLEQGLAPDLQTQRAILSQELIGHTNYAGDITNERNRSANIPDNQNCSLWVLGLPSNVTYTHLLGAIRNVGKIYATVINPPIGKHPTAAAKVVLFNRSEAECLKNFGRDRKSYHYESCDSRCSMEQDKGACSHLP</sequence>
<organism evidence="2 3">
    <name type="scientific">Scytalidium lignicola</name>
    <name type="common">Hyphomycete</name>
    <dbReference type="NCBI Taxonomy" id="5539"/>
    <lineage>
        <taxon>Eukaryota</taxon>
        <taxon>Fungi</taxon>
        <taxon>Dikarya</taxon>
        <taxon>Ascomycota</taxon>
        <taxon>Pezizomycotina</taxon>
        <taxon>Leotiomycetes</taxon>
        <taxon>Leotiomycetes incertae sedis</taxon>
        <taxon>Scytalidium</taxon>
    </lineage>
</organism>
<accession>A0A3E2HQR2</accession>
<feature type="compositionally biased region" description="Polar residues" evidence="1">
    <location>
        <begin position="70"/>
        <end position="82"/>
    </location>
</feature>
<dbReference type="EMBL" id="NCSJ02000006">
    <property type="protein sequence ID" value="RFU35696.1"/>
    <property type="molecule type" value="Genomic_DNA"/>
</dbReference>